<sequence length="84" mass="9531">MDIKGHKEKMLFYVTKLGKYDIILGKPWRLVVHTAIKWLGGHGTTVGGFIVDSGRFDWAQIRNLISRMAKIAQSIMASGSRLWE</sequence>
<keyword evidence="2" id="KW-1185">Reference proteome</keyword>
<evidence type="ECO:0000313" key="1">
    <source>
        <dbReference type="EMBL" id="KJZ71841.1"/>
    </source>
</evidence>
<gene>
    <name evidence="1" type="ORF">HIM_08769</name>
</gene>
<dbReference type="OrthoDB" id="3512640at2759"/>
<dbReference type="SUPFAM" id="SSF53383">
    <property type="entry name" value="PLP-dependent transferases"/>
    <property type="match status" value="1"/>
</dbReference>
<name>A0A0F7ZH13_9HYPO</name>
<dbReference type="Proteomes" id="UP000054481">
    <property type="component" value="Unassembled WGS sequence"/>
</dbReference>
<dbReference type="InterPro" id="IPR015424">
    <property type="entry name" value="PyrdxlP-dep_Trfase"/>
</dbReference>
<protein>
    <submittedName>
        <fullName evidence="1">Uncharacterized protein</fullName>
    </submittedName>
</protein>
<proteinExistence type="predicted"/>
<evidence type="ECO:0000313" key="2">
    <source>
        <dbReference type="Proteomes" id="UP000054481"/>
    </source>
</evidence>
<accession>A0A0F7ZH13</accession>
<dbReference type="AlphaFoldDB" id="A0A0F7ZH13"/>
<dbReference type="Gene3D" id="3.40.640.10">
    <property type="entry name" value="Type I PLP-dependent aspartate aminotransferase-like (Major domain)"/>
    <property type="match status" value="1"/>
</dbReference>
<organism evidence="1 2">
    <name type="scientific">Hirsutella minnesotensis 3608</name>
    <dbReference type="NCBI Taxonomy" id="1043627"/>
    <lineage>
        <taxon>Eukaryota</taxon>
        <taxon>Fungi</taxon>
        <taxon>Dikarya</taxon>
        <taxon>Ascomycota</taxon>
        <taxon>Pezizomycotina</taxon>
        <taxon>Sordariomycetes</taxon>
        <taxon>Hypocreomycetidae</taxon>
        <taxon>Hypocreales</taxon>
        <taxon>Ophiocordycipitaceae</taxon>
        <taxon>Hirsutella</taxon>
    </lineage>
</organism>
<dbReference type="InterPro" id="IPR015421">
    <property type="entry name" value="PyrdxlP-dep_Trfase_major"/>
</dbReference>
<reference evidence="1 2" key="1">
    <citation type="journal article" date="2014" name="Genome Biol. Evol.">
        <title>Comparative genomics and transcriptomics analyses reveal divergent lifestyle features of nematode endoparasitic fungus Hirsutella minnesotensis.</title>
        <authorList>
            <person name="Lai Y."/>
            <person name="Liu K."/>
            <person name="Zhang X."/>
            <person name="Zhang X."/>
            <person name="Li K."/>
            <person name="Wang N."/>
            <person name="Shu C."/>
            <person name="Wu Y."/>
            <person name="Wang C."/>
            <person name="Bushley K.E."/>
            <person name="Xiang M."/>
            <person name="Liu X."/>
        </authorList>
    </citation>
    <scope>NUCLEOTIDE SEQUENCE [LARGE SCALE GENOMIC DNA]</scope>
    <source>
        <strain evidence="1 2">3608</strain>
    </source>
</reference>
<dbReference type="EMBL" id="KQ030559">
    <property type="protein sequence ID" value="KJZ71841.1"/>
    <property type="molecule type" value="Genomic_DNA"/>
</dbReference>